<dbReference type="Proteomes" id="UP001142592">
    <property type="component" value="Unassembled WGS sequence"/>
</dbReference>
<comment type="caution">
    <text evidence="1">The sequence shown here is derived from an EMBL/GenBank/DDBJ whole genome shotgun (WGS) entry which is preliminary data.</text>
</comment>
<protein>
    <submittedName>
        <fullName evidence="1">Uncharacterized protein</fullName>
    </submittedName>
</protein>
<evidence type="ECO:0000313" key="2">
    <source>
        <dbReference type="Proteomes" id="UP001142592"/>
    </source>
</evidence>
<name>A0A9X3DEK8_9SPHI</name>
<proteinExistence type="predicted"/>
<keyword evidence="2" id="KW-1185">Reference proteome</keyword>
<sequence length="171" mass="19190">MVDAIYLATPVVIGGKNINYALFKPLSFDKRYVITSKLNTTTHIPKLGFVVMTNTDIFWASRRKSKYNEKLQQASGYLDQNMQTIFFAEGEISPIPPRNLSLTNTDQKLIYANFSLSVAKEINKRIRIAITSYNTFNIRPEHTVINPETGAPVTTIYNSPLSITGGISLKL</sequence>
<organism evidence="1 2">
    <name type="scientific">Pedobacter agri</name>
    <dbReference type="NCBI Taxonomy" id="454586"/>
    <lineage>
        <taxon>Bacteria</taxon>
        <taxon>Pseudomonadati</taxon>
        <taxon>Bacteroidota</taxon>
        <taxon>Sphingobacteriia</taxon>
        <taxon>Sphingobacteriales</taxon>
        <taxon>Sphingobacteriaceae</taxon>
        <taxon>Pedobacter</taxon>
    </lineage>
</organism>
<dbReference type="AlphaFoldDB" id="A0A9X3DEK8"/>
<accession>A0A9X3DEK8</accession>
<dbReference type="RefSeq" id="WP_010602613.1">
    <property type="nucleotide sequence ID" value="NZ_JAPJUH010000004.1"/>
</dbReference>
<reference evidence="1" key="1">
    <citation type="submission" date="2022-11" db="EMBL/GenBank/DDBJ databases">
        <authorList>
            <person name="Graham C."/>
            <person name="Newman J.D."/>
        </authorList>
    </citation>
    <scope>NUCLEOTIDE SEQUENCE</scope>
    <source>
        <strain evidence="1">DSM 19486</strain>
    </source>
</reference>
<dbReference type="EMBL" id="JAPJUH010000004">
    <property type="protein sequence ID" value="MCX3266207.1"/>
    <property type="molecule type" value="Genomic_DNA"/>
</dbReference>
<gene>
    <name evidence="1" type="ORF">OQZ29_15725</name>
</gene>
<evidence type="ECO:0000313" key="1">
    <source>
        <dbReference type="EMBL" id="MCX3266207.1"/>
    </source>
</evidence>